<gene>
    <name evidence="1" type="ORF">HYS17_04290</name>
</gene>
<dbReference type="Proteomes" id="UP000595362">
    <property type="component" value="Chromosome"/>
</dbReference>
<dbReference type="InterPro" id="IPR008321">
    <property type="entry name" value="UCP032146"/>
</dbReference>
<dbReference type="AlphaFoldDB" id="A0A7T5UH72"/>
<proteinExistence type="predicted"/>
<name>A0A7T5UH72_9BACT</name>
<evidence type="ECO:0000313" key="1">
    <source>
        <dbReference type="EMBL" id="QQG36994.1"/>
    </source>
</evidence>
<dbReference type="Pfam" id="PF06793">
    <property type="entry name" value="UPF0262"/>
    <property type="match status" value="1"/>
</dbReference>
<protein>
    <submittedName>
        <fullName evidence="1">UPF0262 family protein</fullName>
    </submittedName>
</protein>
<sequence>MNASRIARIALDEPESALAANSGFMLHEQRQALEQLENQSHFQPCNDNQGPYHVRLSLQNGYLVVDLQNSLTQPLQTLALSLRPYRRIIQDYFLMIRSYEQARLTAGPEKLEAIDMGRRGIHNEGAQMLLDRLEGKIEMDFETARKFFTLICVLHRADLSLMS</sequence>
<dbReference type="NCBIfam" id="NF002769">
    <property type="entry name" value="PRK02853.1"/>
    <property type="match status" value="1"/>
</dbReference>
<accession>A0A7T5UH72</accession>
<evidence type="ECO:0000313" key="2">
    <source>
        <dbReference type="Proteomes" id="UP000595362"/>
    </source>
</evidence>
<reference evidence="1 2" key="1">
    <citation type="submission" date="2020-07" db="EMBL/GenBank/DDBJ databases">
        <title>Huge and variable diversity of episymbiotic CPR bacteria and DPANN archaea in groundwater ecosystems.</title>
        <authorList>
            <person name="He C.Y."/>
            <person name="Keren R."/>
            <person name="Whittaker M."/>
            <person name="Farag I.F."/>
            <person name="Doudna J."/>
            <person name="Cate J.H.D."/>
            <person name="Banfield J.F."/>
        </authorList>
    </citation>
    <scope>NUCLEOTIDE SEQUENCE [LARGE SCALE GENOMIC DNA]</scope>
    <source>
        <strain evidence="1">NC_groundwater_70_Ag_B-0.1um_54_66</strain>
    </source>
</reference>
<organism evidence="1 2">
    <name type="scientific">Micavibrio aeruginosavorus</name>
    <dbReference type="NCBI Taxonomy" id="349221"/>
    <lineage>
        <taxon>Bacteria</taxon>
        <taxon>Pseudomonadati</taxon>
        <taxon>Bdellovibrionota</taxon>
        <taxon>Bdellovibrionia</taxon>
        <taxon>Bdellovibrionales</taxon>
        <taxon>Pseudobdellovibrionaceae</taxon>
        <taxon>Micavibrio</taxon>
    </lineage>
</organism>
<dbReference type="EMBL" id="CP066681">
    <property type="protein sequence ID" value="QQG36994.1"/>
    <property type="molecule type" value="Genomic_DNA"/>
</dbReference>